<dbReference type="AlphaFoldDB" id="A0A8B7YIB3"/>
<proteinExistence type="predicted"/>
<feature type="compositionally biased region" description="Polar residues" evidence="1">
    <location>
        <begin position="325"/>
        <end position="334"/>
    </location>
</feature>
<feature type="compositionally biased region" description="Polar residues" evidence="1">
    <location>
        <begin position="261"/>
        <end position="289"/>
    </location>
</feature>
<feature type="region of interest" description="Disordered" evidence="1">
    <location>
        <begin position="45"/>
        <end position="69"/>
    </location>
</feature>
<dbReference type="Proteomes" id="UP000694845">
    <property type="component" value="Unplaced"/>
</dbReference>
<feature type="compositionally biased region" description="Polar residues" evidence="1">
    <location>
        <begin position="231"/>
        <end position="249"/>
    </location>
</feature>
<dbReference type="KEGG" id="aplc:110979669"/>
<keyword evidence="2" id="KW-1185">Reference proteome</keyword>
<dbReference type="OMA" id="DTACATH"/>
<evidence type="ECO:0000313" key="2">
    <source>
        <dbReference type="Proteomes" id="UP000694845"/>
    </source>
</evidence>
<name>A0A8B7YIB3_ACAPL</name>
<organism evidence="2 3">
    <name type="scientific">Acanthaster planci</name>
    <name type="common">Crown-of-thorns starfish</name>
    <dbReference type="NCBI Taxonomy" id="133434"/>
    <lineage>
        <taxon>Eukaryota</taxon>
        <taxon>Metazoa</taxon>
        <taxon>Echinodermata</taxon>
        <taxon>Eleutherozoa</taxon>
        <taxon>Asterozoa</taxon>
        <taxon>Asteroidea</taxon>
        <taxon>Valvatacea</taxon>
        <taxon>Valvatida</taxon>
        <taxon>Acanthasteridae</taxon>
        <taxon>Acanthaster</taxon>
    </lineage>
</organism>
<feature type="compositionally biased region" description="Basic and acidic residues" evidence="1">
    <location>
        <begin position="139"/>
        <end position="152"/>
    </location>
</feature>
<feature type="region of interest" description="Disordered" evidence="1">
    <location>
        <begin position="108"/>
        <end position="190"/>
    </location>
</feature>
<feature type="region of interest" description="Disordered" evidence="1">
    <location>
        <begin position="220"/>
        <end position="294"/>
    </location>
</feature>
<reference evidence="3" key="1">
    <citation type="submission" date="2025-08" db="UniProtKB">
        <authorList>
            <consortium name="RefSeq"/>
        </authorList>
    </citation>
    <scope>IDENTIFICATION</scope>
</reference>
<dbReference type="RefSeq" id="XP_022091371.1">
    <property type="nucleotide sequence ID" value="XM_022235679.1"/>
</dbReference>
<sequence>MPVKLLATNPFAEPARLEYEPSPSPAMRAYRWKRPLGVLPQYLRPTATGHDVPRLSGHAGRPHTQGRPSDARQLFSLTQAATEHLRAATQMGYREETKSCDPDLYRIGGPPFGANNNNNGGNSNNTGSPKSKTQLPNIKQEEGSRPGFEHRLGKQTYSRTEVLLKLQKGRKPHGKQGPTASTGEGAGVQGQDFPVINARETKPCTCGATYLAKEAKYNGSESGYHSKESSGAKSQNSSLKCRRISSTPVTVAKVNRDGHRTNASSPDSSGQGNTGQPKLMTIKSQSGQPNDEPAKRKIGFVEVATPLYRELCAGSPESDVRERSAGTSSPVVSNDADSVCEELQKIVLRRAKHDPTCATPFGIRWREDMDDSPLSDASEKNRFDRAMQALQPPVPHVIWPENKYFSPHTVFVYASPSRLAPMVIPSHSVDCPQCKFYQASSKGDVCPPNSPTPWMHKEYGFYPVERHFGSKAEQ</sequence>
<dbReference type="GeneID" id="110979669"/>
<dbReference type="OrthoDB" id="10070636at2759"/>
<gene>
    <name evidence="3" type="primary">LOC110979669</name>
</gene>
<accession>A0A8B7YIB3</accession>
<feature type="compositionally biased region" description="Low complexity" evidence="1">
    <location>
        <begin position="108"/>
        <end position="131"/>
    </location>
</feature>
<evidence type="ECO:0000256" key="1">
    <source>
        <dbReference type="SAM" id="MobiDB-lite"/>
    </source>
</evidence>
<protein>
    <submittedName>
        <fullName evidence="3">Uncharacterized protein LOC110979669</fullName>
    </submittedName>
</protein>
<feature type="region of interest" description="Disordered" evidence="1">
    <location>
        <begin position="314"/>
        <end position="334"/>
    </location>
</feature>
<evidence type="ECO:0000313" key="3">
    <source>
        <dbReference type="RefSeq" id="XP_022091371.1"/>
    </source>
</evidence>